<proteinExistence type="predicted"/>
<comment type="caution">
    <text evidence="1">The sequence shown here is derived from an EMBL/GenBank/DDBJ whole genome shotgun (WGS) entry which is preliminary data.</text>
</comment>
<dbReference type="EMBL" id="NSIT01000134">
    <property type="protein sequence ID" value="PJE78738.1"/>
    <property type="molecule type" value="Genomic_DNA"/>
</dbReference>
<organism evidence="1">
    <name type="scientific">invertebrate metagenome</name>
    <dbReference type="NCBI Taxonomy" id="1711999"/>
    <lineage>
        <taxon>unclassified sequences</taxon>
        <taxon>metagenomes</taxon>
        <taxon>organismal metagenomes</taxon>
    </lineage>
</organism>
<protein>
    <submittedName>
        <fullName evidence="1">Uncharacterized protein</fullName>
    </submittedName>
</protein>
<gene>
    <name evidence="1" type="ORF">CI610_02314</name>
</gene>
<accession>A0A2H9T6B0</accession>
<sequence length="88" mass="10660">MTVYCMKSSFLQNQEKYHLHLQRWLTQQRYPIPMYRFGEDKYLLYLLQSCNLLVHGPQEVHEYVDTQLSQPLQSSLFMHYHSFGCLTQ</sequence>
<dbReference type="AlphaFoldDB" id="A0A2H9T6B0"/>
<evidence type="ECO:0000313" key="1">
    <source>
        <dbReference type="EMBL" id="PJE78738.1"/>
    </source>
</evidence>
<reference evidence="1" key="1">
    <citation type="journal article" date="2017" name="Appl. Environ. Microbiol.">
        <title>Molecular characterization of an Endozoicomonas-like organism causing infection in king scallop Pecten maximus L.</title>
        <authorList>
            <person name="Cano I."/>
            <person name="van Aerle R."/>
            <person name="Ross S."/>
            <person name="Verner-Jeffreys D.W."/>
            <person name="Paley R.K."/>
            <person name="Rimmer G."/>
            <person name="Ryder D."/>
            <person name="Hooper P."/>
            <person name="Stone D."/>
            <person name="Feist S.W."/>
        </authorList>
    </citation>
    <scope>NUCLEOTIDE SEQUENCE</scope>
</reference>
<name>A0A2H9T6B0_9ZZZZ</name>